<dbReference type="AlphaFoldDB" id="A0A0A8ZTD0"/>
<name>A0A0A8ZTD0_ARUDO</name>
<evidence type="ECO:0000313" key="1">
    <source>
        <dbReference type="EMBL" id="JAD40963.1"/>
    </source>
</evidence>
<reference evidence="1" key="2">
    <citation type="journal article" date="2015" name="Data Brief">
        <title>Shoot transcriptome of the giant reed, Arundo donax.</title>
        <authorList>
            <person name="Barrero R.A."/>
            <person name="Guerrero F.D."/>
            <person name="Moolhuijzen P."/>
            <person name="Goolsby J.A."/>
            <person name="Tidwell J."/>
            <person name="Bellgard S.E."/>
            <person name="Bellgard M.I."/>
        </authorList>
    </citation>
    <scope>NUCLEOTIDE SEQUENCE</scope>
    <source>
        <tissue evidence="1">Shoot tissue taken approximately 20 cm above the soil surface</tissue>
    </source>
</reference>
<dbReference type="EMBL" id="GBRH01256932">
    <property type="protein sequence ID" value="JAD40963.1"/>
    <property type="molecule type" value="Transcribed_RNA"/>
</dbReference>
<organism evidence="1">
    <name type="scientific">Arundo donax</name>
    <name type="common">Giant reed</name>
    <name type="synonym">Donax arundinaceus</name>
    <dbReference type="NCBI Taxonomy" id="35708"/>
    <lineage>
        <taxon>Eukaryota</taxon>
        <taxon>Viridiplantae</taxon>
        <taxon>Streptophyta</taxon>
        <taxon>Embryophyta</taxon>
        <taxon>Tracheophyta</taxon>
        <taxon>Spermatophyta</taxon>
        <taxon>Magnoliopsida</taxon>
        <taxon>Liliopsida</taxon>
        <taxon>Poales</taxon>
        <taxon>Poaceae</taxon>
        <taxon>PACMAD clade</taxon>
        <taxon>Arundinoideae</taxon>
        <taxon>Arundineae</taxon>
        <taxon>Arundo</taxon>
    </lineage>
</organism>
<sequence>MEPNQFAYALWTRVESLFRNNREARAIYSTASRNYHSASPLRICHDGPW</sequence>
<proteinExistence type="predicted"/>
<reference evidence="1" key="1">
    <citation type="submission" date="2014-09" db="EMBL/GenBank/DDBJ databases">
        <authorList>
            <person name="Magalhaes I.L.F."/>
            <person name="Oliveira U."/>
            <person name="Santos F.R."/>
            <person name="Vidigal T.H.D.A."/>
            <person name="Brescovit A.D."/>
            <person name="Santos A.J."/>
        </authorList>
    </citation>
    <scope>NUCLEOTIDE SEQUENCE</scope>
    <source>
        <tissue evidence="1">Shoot tissue taken approximately 20 cm above the soil surface</tissue>
    </source>
</reference>
<protein>
    <submittedName>
        <fullName evidence="1">Uncharacterized protein</fullName>
    </submittedName>
</protein>
<accession>A0A0A8ZTD0</accession>